<feature type="transmembrane region" description="Helical" evidence="7">
    <location>
        <begin position="68"/>
        <end position="86"/>
    </location>
</feature>
<dbReference type="InterPro" id="IPR045276">
    <property type="entry name" value="YbiO_bact"/>
</dbReference>
<accession>A0ABY7QVW8</accession>
<evidence type="ECO:0000259" key="9">
    <source>
        <dbReference type="Pfam" id="PF21088"/>
    </source>
</evidence>
<dbReference type="InterPro" id="IPR010920">
    <property type="entry name" value="LSM_dom_sf"/>
</dbReference>
<keyword evidence="4 7" id="KW-0812">Transmembrane</keyword>
<dbReference type="PANTHER" id="PTHR30460:SF0">
    <property type="entry name" value="MODERATE CONDUCTANCE MECHANOSENSITIVE CHANNEL YBIO"/>
    <property type="match status" value="1"/>
</dbReference>
<comment type="subcellular location">
    <subcellularLocation>
        <location evidence="1">Cell membrane</location>
        <topology evidence="1">Multi-pass membrane protein</topology>
    </subcellularLocation>
</comment>
<feature type="transmembrane region" description="Helical" evidence="7">
    <location>
        <begin position="92"/>
        <end position="111"/>
    </location>
</feature>
<sequence length="271" mass="30050">MNEIQKIVMAMPFFAVAFKPLSIILVFLAGFLLLKALNKLVINKIRAHGENGVVSPRLYTLITLFNKILRLIVIFICLTIALDILGINTASILATVGIGSLALSFGAQALVKDCINGFFIILENQYSVGDSVVIRDKEGIIEEVSIRTTTLRDFDGSKHIIPNGTIDLVSNKQRGAMRAKIIVPVANTEDPDRVLEILTTGLNDFSYDGLEGQPQVWGVTNNTRDAYEITVVAYARAGLQFDLDYSLRQTIVQLFNRNDIQSPMTKYNEVR</sequence>
<dbReference type="Gene3D" id="1.10.287.1260">
    <property type="match status" value="1"/>
</dbReference>
<evidence type="ECO:0000313" key="10">
    <source>
        <dbReference type="EMBL" id="WBW50506.1"/>
    </source>
</evidence>
<dbReference type="SUPFAM" id="SSF50182">
    <property type="entry name" value="Sm-like ribonucleoproteins"/>
    <property type="match status" value="1"/>
</dbReference>
<protein>
    <submittedName>
        <fullName evidence="10">Mechanosensitive ion channel family protein</fullName>
    </submittedName>
</protein>
<evidence type="ECO:0000256" key="4">
    <source>
        <dbReference type="ARBA" id="ARBA00022692"/>
    </source>
</evidence>
<evidence type="ECO:0000256" key="7">
    <source>
        <dbReference type="SAM" id="Phobius"/>
    </source>
</evidence>
<keyword evidence="5 7" id="KW-1133">Transmembrane helix</keyword>
<dbReference type="InterPro" id="IPR011066">
    <property type="entry name" value="MscS_channel_C_sf"/>
</dbReference>
<dbReference type="Gene3D" id="2.30.30.60">
    <property type="match status" value="1"/>
</dbReference>
<keyword evidence="11" id="KW-1185">Reference proteome</keyword>
<evidence type="ECO:0000256" key="1">
    <source>
        <dbReference type="ARBA" id="ARBA00004651"/>
    </source>
</evidence>
<reference evidence="10 11" key="1">
    <citation type="submission" date="2023-01" db="EMBL/GenBank/DDBJ databases">
        <authorList>
            <person name="Lee S.H."/>
            <person name="Jung H.S."/>
            <person name="Yun J.U."/>
        </authorList>
    </citation>
    <scope>NUCLEOTIDE SEQUENCE [LARGE SCALE GENOMIC DNA]</scope>
    <source>
        <strain evidence="10 11">CBA3646</strain>
    </source>
</reference>
<dbReference type="PANTHER" id="PTHR30460">
    <property type="entry name" value="MODERATE CONDUCTANCE MECHANOSENSITIVE CHANNEL YBIO"/>
    <property type="match status" value="1"/>
</dbReference>
<dbReference type="Pfam" id="PF00924">
    <property type="entry name" value="MS_channel_2nd"/>
    <property type="match status" value="1"/>
</dbReference>
<organism evidence="10 11">
    <name type="scientific">Peptoniphilus equinus</name>
    <dbReference type="NCBI Taxonomy" id="3016343"/>
    <lineage>
        <taxon>Bacteria</taxon>
        <taxon>Bacillati</taxon>
        <taxon>Bacillota</taxon>
        <taxon>Tissierellia</taxon>
        <taxon>Tissierellales</taxon>
        <taxon>Peptoniphilaceae</taxon>
        <taxon>Peptoniphilus</taxon>
    </lineage>
</organism>
<dbReference type="InterPro" id="IPR006685">
    <property type="entry name" value="MscS_channel_2nd"/>
</dbReference>
<dbReference type="Pfam" id="PF21088">
    <property type="entry name" value="MS_channel_1st"/>
    <property type="match status" value="1"/>
</dbReference>
<evidence type="ECO:0000256" key="3">
    <source>
        <dbReference type="ARBA" id="ARBA00022475"/>
    </source>
</evidence>
<dbReference type="SUPFAM" id="SSF82689">
    <property type="entry name" value="Mechanosensitive channel protein MscS (YggB), C-terminal domain"/>
    <property type="match status" value="1"/>
</dbReference>
<dbReference type="InterPro" id="IPR049142">
    <property type="entry name" value="MS_channel_1st"/>
</dbReference>
<evidence type="ECO:0000256" key="2">
    <source>
        <dbReference type="ARBA" id="ARBA00008017"/>
    </source>
</evidence>
<gene>
    <name evidence="10" type="ORF">O6R05_02885</name>
</gene>
<keyword evidence="6 7" id="KW-0472">Membrane</keyword>
<evidence type="ECO:0000256" key="5">
    <source>
        <dbReference type="ARBA" id="ARBA00022989"/>
    </source>
</evidence>
<dbReference type="EMBL" id="CP115667">
    <property type="protein sequence ID" value="WBW50506.1"/>
    <property type="molecule type" value="Genomic_DNA"/>
</dbReference>
<proteinExistence type="inferred from homology"/>
<feature type="transmembrane region" description="Helical" evidence="7">
    <location>
        <begin position="12"/>
        <end position="34"/>
    </location>
</feature>
<keyword evidence="3" id="KW-1003">Cell membrane</keyword>
<evidence type="ECO:0000313" key="11">
    <source>
        <dbReference type="Proteomes" id="UP001210339"/>
    </source>
</evidence>
<comment type="similarity">
    <text evidence="2">Belongs to the MscS (TC 1.A.23) family.</text>
</comment>
<dbReference type="InterPro" id="IPR023408">
    <property type="entry name" value="MscS_beta-dom_sf"/>
</dbReference>
<dbReference type="SUPFAM" id="SSF82861">
    <property type="entry name" value="Mechanosensitive channel protein MscS (YggB), transmembrane region"/>
    <property type="match status" value="1"/>
</dbReference>
<dbReference type="RefSeq" id="WP_271192038.1">
    <property type="nucleotide sequence ID" value="NZ_CP115667.1"/>
</dbReference>
<name>A0ABY7QVW8_9FIRM</name>
<evidence type="ECO:0000259" key="8">
    <source>
        <dbReference type="Pfam" id="PF00924"/>
    </source>
</evidence>
<dbReference type="InterPro" id="IPR011014">
    <property type="entry name" value="MscS_channel_TM-2"/>
</dbReference>
<dbReference type="Gene3D" id="3.30.70.100">
    <property type="match status" value="1"/>
</dbReference>
<dbReference type="Proteomes" id="UP001210339">
    <property type="component" value="Chromosome"/>
</dbReference>
<evidence type="ECO:0000256" key="6">
    <source>
        <dbReference type="ARBA" id="ARBA00023136"/>
    </source>
</evidence>
<feature type="domain" description="Mechanosensitive ion channel MscS" evidence="8">
    <location>
        <begin position="110"/>
        <end position="166"/>
    </location>
</feature>
<feature type="domain" description="Mechanosensitive ion channel transmembrane helices 2/3" evidence="9">
    <location>
        <begin position="67"/>
        <end position="108"/>
    </location>
</feature>